<evidence type="ECO:0000256" key="2">
    <source>
        <dbReference type="ARBA" id="ARBA00023235"/>
    </source>
</evidence>
<feature type="binding site" evidence="3">
    <location>
        <position position="158"/>
    </location>
    <ligand>
        <name>substrate</name>
    </ligand>
</feature>
<protein>
    <recommendedName>
        <fullName evidence="3 4">Diaminopimelate epimerase</fullName>
        <shortName evidence="3">DAP epimerase</shortName>
        <ecNumber evidence="3 4">5.1.1.7</ecNumber>
    </recommendedName>
    <alternativeName>
        <fullName evidence="3">PLP-independent amino acid racemase</fullName>
    </alternativeName>
</protein>
<organism evidence="5 6">
    <name type="scientific">Adhaeretor mobilis</name>
    <dbReference type="NCBI Taxonomy" id="1930276"/>
    <lineage>
        <taxon>Bacteria</taxon>
        <taxon>Pseudomonadati</taxon>
        <taxon>Planctomycetota</taxon>
        <taxon>Planctomycetia</taxon>
        <taxon>Pirellulales</taxon>
        <taxon>Lacipirellulaceae</taxon>
        <taxon>Adhaeretor</taxon>
    </lineage>
</organism>
<keyword evidence="6" id="KW-1185">Reference proteome</keyword>
<dbReference type="AlphaFoldDB" id="A0A517MTN8"/>
<evidence type="ECO:0000256" key="3">
    <source>
        <dbReference type="HAMAP-Rule" id="MF_00197"/>
    </source>
</evidence>
<dbReference type="PANTHER" id="PTHR31689:SF0">
    <property type="entry name" value="DIAMINOPIMELATE EPIMERASE"/>
    <property type="match status" value="1"/>
</dbReference>
<comment type="subcellular location">
    <subcellularLocation>
        <location evidence="3">Cytoplasm</location>
    </subcellularLocation>
</comment>
<comment type="caution">
    <text evidence="3">Lacks conserved residue(s) required for the propagation of feature annotation.</text>
</comment>
<dbReference type="EMBL" id="CP036263">
    <property type="protein sequence ID" value="QDS98251.1"/>
    <property type="molecule type" value="Genomic_DNA"/>
</dbReference>
<dbReference type="Gene3D" id="3.10.310.10">
    <property type="entry name" value="Diaminopimelate Epimerase, Chain A, domain 1"/>
    <property type="match status" value="2"/>
</dbReference>
<evidence type="ECO:0000313" key="5">
    <source>
        <dbReference type="EMBL" id="QDS98251.1"/>
    </source>
</evidence>
<dbReference type="GO" id="GO:0005829">
    <property type="term" value="C:cytosol"/>
    <property type="evidence" value="ECO:0007669"/>
    <property type="project" value="TreeGrafter"/>
</dbReference>
<keyword evidence="3" id="KW-0028">Amino-acid biosynthesis</keyword>
<comment type="similarity">
    <text evidence="1 3">Belongs to the diaminopimelate epimerase family.</text>
</comment>
<dbReference type="PANTHER" id="PTHR31689">
    <property type="entry name" value="DIAMINOPIMELATE EPIMERASE, CHLOROPLASTIC"/>
    <property type="match status" value="1"/>
</dbReference>
<dbReference type="GO" id="GO:0008837">
    <property type="term" value="F:diaminopimelate epimerase activity"/>
    <property type="evidence" value="ECO:0007669"/>
    <property type="project" value="UniProtKB-UniRule"/>
</dbReference>
<dbReference type="HAMAP" id="MF_00197">
    <property type="entry name" value="DAP_epimerase"/>
    <property type="match status" value="1"/>
</dbReference>
<dbReference type="EC" id="5.1.1.7" evidence="3 4"/>
<sequence length="295" mass="31887">MHYSKYHALGNDYLVIRPEDLPEELTSESIQRICHRNYGLGSDGILLGPLPSGSCQFGLKIFNPDGSEAEKSGNGLRIFARFLWDEQLVAQEPFTVETAGGMVTCQVGGAGKSVQVEMGKVRFDSEAIPVSGPPREVLNEKMEIDGATFKFCAATVGNPHCVVLSEAPSAAQAHRFGPLIEVDSRFPARTNVQFMRVIDRNSIRIEIWERGAEYTLASGSSSTAAAGVAHRLGLCDSKITVHMPGGQLAIDFDADFAATMTGPVTKVSNGEMAAECLEWLANPDSQFLVVEDHNP</sequence>
<evidence type="ECO:0000256" key="4">
    <source>
        <dbReference type="NCBIfam" id="TIGR00652"/>
    </source>
</evidence>
<accession>A0A517MTN8</accession>
<feature type="binding site" evidence="3">
    <location>
        <begin position="209"/>
        <end position="210"/>
    </location>
    <ligand>
        <name>substrate</name>
    </ligand>
</feature>
<name>A0A517MTN8_9BACT</name>
<feature type="binding site" evidence="3">
    <location>
        <begin position="219"/>
        <end position="220"/>
    </location>
    <ligand>
        <name>substrate</name>
    </ligand>
</feature>
<feature type="binding site" evidence="3">
    <location>
        <position position="63"/>
    </location>
    <ligand>
        <name>substrate</name>
    </ligand>
</feature>
<reference evidence="5 6" key="1">
    <citation type="submission" date="2019-02" db="EMBL/GenBank/DDBJ databases">
        <title>Deep-cultivation of Planctomycetes and their phenomic and genomic characterization uncovers novel biology.</title>
        <authorList>
            <person name="Wiegand S."/>
            <person name="Jogler M."/>
            <person name="Boedeker C."/>
            <person name="Pinto D."/>
            <person name="Vollmers J."/>
            <person name="Rivas-Marin E."/>
            <person name="Kohn T."/>
            <person name="Peeters S.H."/>
            <person name="Heuer A."/>
            <person name="Rast P."/>
            <person name="Oberbeckmann S."/>
            <person name="Bunk B."/>
            <person name="Jeske O."/>
            <person name="Meyerdierks A."/>
            <person name="Storesund J.E."/>
            <person name="Kallscheuer N."/>
            <person name="Luecker S."/>
            <person name="Lage O.M."/>
            <person name="Pohl T."/>
            <person name="Merkel B.J."/>
            <person name="Hornburger P."/>
            <person name="Mueller R.-W."/>
            <person name="Bruemmer F."/>
            <person name="Labrenz M."/>
            <person name="Spormann A.M."/>
            <person name="Op den Camp H."/>
            <person name="Overmann J."/>
            <person name="Amann R."/>
            <person name="Jetten M.S.M."/>
            <person name="Mascher T."/>
            <person name="Medema M.H."/>
            <person name="Devos D.P."/>
            <person name="Kaster A.-K."/>
            <person name="Ovreas L."/>
            <person name="Rohde M."/>
            <person name="Galperin M.Y."/>
            <person name="Jogler C."/>
        </authorList>
    </citation>
    <scope>NUCLEOTIDE SEQUENCE [LARGE SCALE GENOMIC DNA]</scope>
    <source>
        <strain evidence="5 6">HG15A2</strain>
    </source>
</reference>
<feature type="binding site" evidence="3">
    <location>
        <begin position="73"/>
        <end position="74"/>
    </location>
    <ligand>
        <name>substrate</name>
    </ligand>
</feature>
<dbReference type="RefSeq" id="WP_145059257.1">
    <property type="nucleotide sequence ID" value="NZ_CP036263.1"/>
</dbReference>
<dbReference type="OrthoDB" id="9805408at2"/>
<comment type="subunit">
    <text evidence="3">Homodimer.</text>
</comment>
<dbReference type="NCBIfam" id="TIGR00652">
    <property type="entry name" value="DapF"/>
    <property type="match status" value="1"/>
</dbReference>
<keyword evidence="3" id="KW-0457">Lysine biosynthesis</keyword>
<feature type="binding site" evidence="3">
    <location>
        <position position="11"/>
    </location>
    <ligand>
        <name>substrate</name>
    </ligand>
</feature>
<dbReference type="InterPro" id="IPR001653">
    <property type="entry name" value="DAP_epimerase_DapF"/>
</dbReference>
<keyword evidence="3" id="KW-0963">Cytoplasm</keyword>
<dbReference type="GO" id="GO:0009089">
    <property type="term" value="P:lysine biosynthetic process via diaminopimelate"/>
    <property type="evidence" value="ECO:0007669"/>
    <property type="project" value="UniProtKB-UniRule"/>
</dbReference>
<feature type="site" description="Could be important to modulate the pK values of the two catalytic cysteine residues" evidence="3">
    <location>
        <position position="160"/>
    </location>
</feature>
<dbReference type="KEGG" id="amob:HG15A2_15240"/>
<comment type="function">
    <text evidence="3">Catalyzes the stereoinversion of LL-2,6-diaminopimelate (L,L-DAP) to meso-diaminopimelate (meso-DAP), a precursor of L-lysine and an essential component of the bacterial peptidoglycan.</text>
</comment>
<comment type="catalytic activity">
    <reaction evidence="3">
        <text>(2S,6S)-2,6-diaminopimelate = meso-2,6-diaminopimelate</text>
        <dbReference type="Rhea" id="RHEA:15393"/>
        <dbReference type="ChEBI" id="CHEBI:57609"/>
        <dbReference type="ChEBI" id="CHEBI:57791"/>
        <dbReference type="EC" id="5.1.1.7"/>
    </reaction>
</comment>
<dbReference type="SUPFAM" id="SSF54506">
    <property type="entry name" value="Diaminopimelate epimerase-like"/>
    <property type="match status" value="2"/>
</dbReference>
<keyword evidence="2 3" id="KW-0413">Isomerase</keyword>
<comment type="pathway">
    <text evidence="3">Amino-acid biosynthesis; L-lysine biosynthesis via DAP pathway; DL-2,6-diaminopimelate from LL-2,6-diaminopimelate: step 1/1.</text>
</comment>
<dbReference type="Pfam" id="PF01678">
    <property type="entry name" value="DAP_epimerase"/>
    <property type="match status" value="2"/>
</dbReference>
<evidence type="ECO:0000313" key="6">
    <source>
        <dbReference type="Proteomes" id="UP000319852"/>
    </source>
</evidence>
<dbReference type="UniPathway" id="UPA00034">
    <property type="reaction ID" value="UER00025"/>
</dbReference>
<gene>
    <name evidence="3 5" type="primary">dapF</name>
    <name evidence="5" type="ORF">HG15A2_15240</name>
</gene>
<proteinExistence type="inferred from homology"/>
<dbReference type="Proteomes" id="UP000319852">
    <property type="component" value="Chromosome"/>
</dbReference>
<evidence type="ECO:0000256" key="1">
    <source>
        <dbReference type="ARBA" id="ARBA00010219"/>
    </source>
</evidence>
<feature type="site" description="Could be important to modulate the pK values of the two catalytic cysteine residues" evidence="3">
    <location>
        <position position="209"/>
    </location>
</feature>
<feature type="binding site" evidence="3">
    <location>
        <position position="191"/>
    </location>
    <ligand>
        <name>substrate</name>
    </ligand>
</feature>